<dbReference type="PROSITE" id="PS01159">
    <property type="entry name" value="WW_DOMAIN_1"/>
    <property type="match status" value="1"/>
</dbReference>
<dbReference type="InterPro" id="IPR001202">
    <property type="entry name" value="WW_dom"/>
</dbReference>
<proteinExistence type="predicted"/>
<dbReference type="Proteomes" id="UP000467841">
    <property type="component" value="Unassembled WGS sequence"/>
</dbReference>
<organism evidence="2 3">
    <name type="scientific">Microthlaspi erraticum</name>
    <dbReference type="NCBI Taxonomy" id="1685480"/>
    <lineage>
        <taxon>Eukaryota</taxon>
        <taxon>Viridiplantae</taxon>
        <taxon>Streptophyta</taxon>
        <taxon>Embryophyta</taxon>
        <taxon>Tracheophyta</taxon>
        <taxon>Spermatophyta</taxon>
        <taxon>Magnoliopsida</taxon>
        <taxon>eudicotyledons</taxon>
        <taxon>Gunneridae</taxon>
        <taxon>Pentapetalae</taxon>
        <taxon>rosids</taxon>
        <taxon>malvids</taxon>
        <taxon>Brassicales</taxon>
        <taxon>Brassicaceae</taxon>
        <taxon>Coluteocarpeae</taxon>
        <taxon>Microthlaspi</taxon>
    </lineage>
</organism>
<dbReference type="PROSITE" id="PS50020">
    <property type="entry name" value="WW_DOMAIN_2"/>
    <property type="match status" value="1"/>
</dbReference>
<dbReference type="GO" id="GO:0003676">
    <property type="term" value="F:nucleic acid binding"/>
    <property type="evidence" value="ECO:0007669"/>
    <property type="project" value="InterPro"/>
</dbReference>
<evidence type="ECO:0000313" key="3">
    <source>
        <dbReference type="Proteomes" id="UP000467841"/>
    </source>
</evidence>
<dbReference type="SMART" id="SM00456">
    <property type="entry name" value="WW"/>
    <property type="match status" value="1"/>
</dbReference>
<gene>
    <name evidence="2" type="ORF">MERR_LOCUS39244</name>
</gene>
<dbReference type="Pfam" id="PF00397">
    <property type="entry name" value="WW"/>
    <property type="match status" value="1"/>
</dbReference>
<dbReference type="EMBL" id="CACVBM020001496">
    <property type="protein sequence ID" value="CAA7052009.1"/>
    <property type="molecule type" value="Genomic_DNA"/>
</dbReference>
<dbReference type="Gene3D" id="2.20.70.10">
    <property type="match status" value="1"/>
</dbReference>
<comment type="caution">
    <text evidence="2">The sequence shown here is derived from an EMBL/GenBank/DDBJ whole genome shotgun (WGS) entry which is preliminary data.</text>
</comment>
<evidence type="ECO:0000259" key="1">
    <source>
        <dbReference type="PROSITE" id="PS50020"/>
    </source>
</evidence>
<evidence type="ECO:0000313" key="2">
    <source>
        <dbReference type="EMBL" id="CAA7052009.1"/>
    </source>
</evidence>
<dbReference type="InterPro" id="IPR036020">
    <property type="entry name" value="WW_dom_sf"/>
</dbReference>
<reference evidence="2" key="1">
    <citation type="submission" date="2020-01" db="EMBL/GenBank/DDBJ databases">
        <authorList>
            <person name="Mishra B."/>
        </authorList>
    </citation>
    <scope>NUCLEOTIDE SEQUENCE [LARGE SCALE GENOMIC DNA]</scope>
</reference>
<dbReference type="SUPFAM" id="SSF54928">
    <property type="entry name" value="RNA-binding domain, RBD"/>
    <property type="match status" value="1"/>
</dbReference>
<dbReference type="AlphaFoldDB" id="A0A6D2KC86"/>
<sequence length="255" mass="28980">MYVEGYDTSQSGYDLVMSMEKHFGSCGEVLHVYIPGYCEGKIPNRFALMYLRGEGAEEKASKLNGSCMGGHKLVVAPYPFHATRLEHKFALMRKEDNEQAQLIYIQGYDTSLPLDYVERILYEEVGLYGEVVSITICEEEENKAVLRRTAFVTVRGIDALERLLHLRGCDRRGLENIKLTGVARPDPDEETLFPVFVECSPSRTWVSHEDPNLPEPWKDVVDDGTGLSYFWNTETNVTQYQRPSSETNVTPPLLQ</sequence>
<accession>A0A6D2KC86</accession>
<protein>
    <recommendedName>
        <fullName evidence="1">WW domain-containing protein</fullName>
    </recommendedName>
</protein>
<name>A0A6D2KC86_9BRAS</name>
<dbReference type="InterPro" id="IPR035979">
    <property type="entry name" value="RBD_domain_sf"/>
</dbReference>
<dbReference type="SUPFAM" id="SSF51045">
    <property type="entry name" value="WW domain"/>
    <property type="match status" value="1"/>
</dbReference>
<feature type="domain" description="WW" evidence="1">
    <location>
        <begin position="211"/>
        <end position="245"/>
    </location>
</feature>
<dbReference type="CDD" id="cd00201">
    <property type="entry name" value="WW"/>
    <property type="match status" value="1"/>
</dbReference>
<keyword evidence="3" id="KW-1185">Reference proteome</keyword>
<dbReference type="OrthoDB" id="196131at2759"/>